<evidence type="ECO:0000313" key="3">
    <source>
        <dbReference type="EMBL" id="QAY62637.1"/>
    </source>
</evidence>
<keyword evidence="2" id="KW-0732">Signal</keyword>
<feature type="chain" id="PRO_5039102501" evidence="2">
    <location>
        <begin position="28"/>
        <end position="483"/>
    </location>
</feature>
<dbReference type="OrthoDB" id="134475at2"/>
<name>A0A4P6EQQ4_9MICO</name>
<keyword evidence="4" id="KW-1185">Reference proteome</keyword>
<evidence type="ECO:0000313" key="4">
    <source>
        <dbReference type="Proteomes" id="UP000291758"/>
    </source>
</evidence>
<sequence>MRKHLTPWIVALVAVVALLLDVPAAAAAVDPDRSCTLTVRASGLDATGSPSGTPGAGLTLVVERVPGLDLTTPEGRDAARDLLGTDTASVAAEQVAQAVTDGTGEVVFRNLAVGLYRVREVAPAGLDTVDPFLVMLPTADPDTDGRWLYDVVAYPKAARTRSHAVYDLALRTWVSEIWRDGTLIFERMAPTTHPGPDFVVPHVTFDRDDVDIQVGDLVVHDIHLFNQGNRTARVDEIVSYFGDGLDHAATQYMNTVPGHDNDGWQLGTDGLWHLSLEDAGIVLAPHEEYEVHHTLRVTPQALATGADSAVVPSFAEISKFSGWVPAQAETASAGSSSGDVMSVPDSGVVAAGWAAQPLLGDRFDGVVGTWGAVADVDSTPDRVNGAVEGSALVYHSWEDNEIGESNTSMSPDDGVRDYDNDEDDHDGALLLVVGSAPSGVSPVGRFLPRTGADVAVMLAVAGGLVVAGGAVVRVAGRRRGSDC</sequence>
<dbReference type="InterPro" id="IPR013783">
    <property type="entry name" value="Ig-like_fold"/>
</dbReference>
<evidence type="ECO:0000256" key="2">
    <source>
        <dbReference type="SAM" id="SignalP"/>
    </source>
</evidence>
<dbReference type="AlphaFoldDB" id="A0A4P6EQQ4"/>
<protein>
    <submittedName>
        <fullName evidence="3">Uncharacterized protein</fullName>
    </submittedName>
</protein>
<keyword evidence="1" id="KW-1133">Transmembrane helix</keyword>
<accession>A0A4P6EQQ4</accession>
<dbReference type="Proteomes" id="UP000291758">
    <property type="component" value="Chromosome"/>
</dbReference>
<dbReference type="Gene3D" id="2.60.40.10">
    <property type="entry name" value="Immunoglobulins"/>
    <property type="match status" value="1"/>
</dbReference>
<evidence type="ECO:0000256" key="1">
    <source>
        <dbReference type="SAM" id="Phobius"/>
    </source>
</evidence>
<organism evidence="3 4">
    <name type="scientific">Xylanimonas allomyrinae</name>
    <dbReference type="NCBI Taxonomy" id="2509459"/>
    <lineage>
        <taxon>Bacteria</taxon>
        <taxon>Bacillati</taxon>
        <taxon>Actinomycetota</taxon>
        <taxon>Actinomycetes</taxon>
        <taxon>Micrococcales</taxon>
        <taxon>Promicromonosporaceae</taxon>
        <taxon>Xylanimonas</taxon>
    </lineage>
</organism>
<reference evidence="3 4" key="1">
    <citation type="submission" date="2019-01" db="EMBL/GenBank/DDBJ databases">
        <title>Genome sequencing of strain 2JSPR-7.</title>
        <authorList>
            <person name="Heo J."/>
            <person name="Kim S.-J."/>
            <person name="Kim J.-S."/>
            <person name="Hong S.-B."/>
            <person name="Kwon S.-W."/>
        </authorList>
    </citation>
    <scope>NUCLEOTIDE SEQUENCE [LARGE SCALE GENOMIC DNA]</scope>
    <source>
        <strain evidence="3 4">2JSPR-7</strain>
    </source>
</reference>
<keyword evidence="1" id="KW-0812">Transmembrane</keyword>
<dbReference type="KEGG" id="xyl:ET495_04495"/>
<dbReference type="RefSeq" id="WP_129202957.1">
    <property type="nucleotide sequence ID" value="NZ_CP035495.1"/>
</dbReference>
<dbReference type="EMBL" id="CP035495">
    <property type="protein sequence ID" value="QAY62637.1"/>
    <property type="molecule type" value="Genomic_DNA"/>
</dbReference>
<keyword evidence="1" id="KW-0472">Membrane</keyword>
<gene>
    <name evidence="3" type="ORF">ET495_04495</name>
</gene>
<proteinExistence type="predicted"/>
<dbReference type="GO" id="GO:0005975">
    <property type="term" value="P:carbohydrate metabolic process"/>
    <property type="evidence" value="ECO:0007669"/>
    <property type="project" value="UniProtKB-ARBA"/>
</dbReference>
<feature type="signal peptide" evidence="2">
    <location>
        <begin position="1"/>
        <end position="27"/>
    </location>
</feature>
<feature type="transmembrane region" description="Helical" evidence="1">
    <location>
        <begin position="454"/>
        <end position="475"/>
    </location>
</feature>